<reference evidence="10 11" key="1">
    <citation type="submission" date="2012-05" db="EMBL/GenBank/DDBJ databases">
        <title>Recombination and specialization in a pathogen metapopulation.</title>
        <authorList>
            <person name="Gardiner A."/>
            <person name="Kemen E."/>
            <person name="Schultz-Larsen T."/>
            <person name="MacLean D."/>
            <person name="Van Oosterhout C."/>
            <person name="Jones J.D.G."/>
        </authorList>
    </citation>
    <scope>NUCLEOTIDE SEQUENCE [LARGE SCALE GENOMIC DNA]</scope>
    <source>
        <strain evidence="10 11">Ac Nc2</strain>
    </source>
</reference>
<keyword evidence="9" id="KW-0472">Membrane</keyword>
<dbReference type="OrthoDB" id="69711at2759"/>
<keyword evidence="5" id="KW-0802">TPR repeat</keyword>
<comment type="subunit">
    <text evidence="2">Interacts with microtubules.</text>
</comment>
<keyword evidence="9" id="KW-1133">Transmembrane helix</keyword>
<keyword evidence="4" id="KW-0677">Repeat</keyword>
<comment type="caution">
    <text evidence="10">The sequence shown here is derived from an EMBL/GenBank/DDBJ whole genome shotgun (WGS) entry which is preliminary data.</text>
</comment>
<evidence type="ECO:0000256" key="4">
    <source>
        <dbReference type="ARBA" id="ARBA00022737"/>
    </source>
</evidence>
<keyword evidence="9" id="KW-0812">Transmembrane</keyword>
<dbReference type="InterPro" id="IPR011990">
    <property type="entry name" value="TPR-like_helical_dom_sf"/>
</dbReference>
<dbReference type="GO" id="GO:0005876">
    <property type="term" value="C:spindle microtubule"/>
    <property type="evidence" value="ECO:0007669"/>
    <property type="project" value="TreeGrafter"/>
</dbReference>
<proteinExistence type="predicted"/>
<feature type="transmembrane region" description="Helical" evidence="9">
    <location>
        <begin position="111"/>
        <end position="131"/>
    </location>
</feature>
<evidence type="ECO:0000256" key="6">
    <source>
        <dbReference type="ARBA" id="ARBA00023212"/>
    </source>
</evidence>
<evidence type="ECO:0000256" key="9">
    <source>
        <dbReference type="SAM" id="Phobius"/>
    </source>
</evidence>
<evidence type="ECO:0000256" key="7">
    <source>
        <dbReference type="ARBA" id="ARBA00039966"/>
    </source>
</evidence>
<dbReference type="SUPFAM" id="SSF48452">
    <property type="entry name" value="TPR-like"/>
    <property type="match status" value="1"/>
</dbReference>
<evidence type="ECO:0000256" key="5">
    <source>
        <dbReference type="ARBA" id="ARBA00022803"/>
    </source>
</evidence>
<keyword evidence="6" id="KW-0206">Cytoskeleton</keyword>
<name>A0A024GL93_9STRA</name>
<evidence type="ECO:0000256" key="3">
    <source>
        <dbReference type="ARBA" id="ARBA00022490"/>
    </source>
</evidence>
<protein>
    <recommendedName>
        <fullName evidence="7">Regulator of microtubule dynamics protein 1</fullName>
    </recommendedName>
    <alternativeName>
        <fullName evidence="8">Protein FAM82B</fullName>
    </alternativeName>
</protein>
<evidence type="ECO:0000313" key="11">
    <source>
        <dbReference type="Proteomes" id="UP000053237"/>
    </source>
</evidence>
<keyword evidence="3" id="KW-0963">Cytoplasm</keyword>
<dbReference type="PANTHER" id="PTHR16056:SF16">
    <property type="entry name" value="REGULATOR OF MICROTUBULE DYNAMICS PROTEIN 1"/>
    <property type="match status" value="1"/>
</dbReference>
<dbReference type="STRING" id="65357.A0A024GL93"/>
<dbReference type="Pfam" id="PF21033">
    <property type="entry name" value="RMD1-3"/>
    <property type="match status" value="1"/>
</dbReference>
<comment type="subcellular location">
    <subcellularLocation>
        <location evidence="1">Cytoplasm</location>
        <location evidence="1">Cytoskeleton</location>
    </subcellularLocation>
</comment>
<dbReference type="GO" id="GO:0008017">
    <property type="term" value="F:microtubule binding"/>
    <property type="evidence" value="ECO:0007669"/>
    <property type="project" value="TreeGrafter"/>
</dbReference>
<feature type="transmembrane region" description="Helical" evidence="9">
    <location>
        <begin position="76"/>
        <end position="99"/>
    </location>
</feature>
<accession>A0A024GL93</accession>
<dbReference type="AlphaFoldDB" id="A0A024GL93"/>
<dbReference type="GO" id="GO:0005737">
    <property type="term" value="C:cytoplasm"/>
    <property type="evidence" value="ECO:0007669"/>
    <property type="project" value="TreeGrafter"/>
</dbReference>
<dbReference type="InParanoid" id="A0A024GL93"/>
<evidence type="ECO:0000256" key="1">
    <source>
        <dbReference type="ARBA" id="ARBA00004245"/>
    </source>
</evidence>
<dbReference type="PANTHER" id="PTHR16056">
    <property type="entry name" value="REGULATOR OF MICROTUBULE DYNAMICS PROTEIN"/>
    <property type="match status" value="1"/>
</dbReference>
<dbReference type="GO" id="GO:0097431">
    <property type="term" value="C:mitotic spindle pole"/>
    <property type="evidence" value="ECO:0007669"/>
    <property type="project" value="TreeGrafter"/>
</dbReference>
<evidence type="ECO:0000256" key="2">
    <source>
        <dbReference type="ARBA" id="ARBA00011375"/>
    </source>
</evidence>
<sequence>MVNRGLFWSILGVAGSATAIVIAYRYLNTAVVEEPPHLVEDTVQEQVDEPEEVSNSERVHINGAHQLSITQREGNVFLSLFSLIFMLLVGLVGFFVVLTSNEASSVAQLPMFPPLMWIAIGMFAAASVEFLNRTNVLRALGVSLIPEKAVFPHTADDFNVIREEIATNQTTRQNASKKEQIDALLDEEKPPPADLVDVLEQADELFEQDQHERIRTLLKSLPPALTLEVEVLWRRARACNYLLETVEDPNEKKKLAHEGLECAEAAYSLNPNSAASNKWMAIMTSTVGNFRATKEKIAGAYVIRDHIQRAIELDPLDATSHNILGQWCLAFADMSWFEKKAAAALFGKPPTATYEDALQHFISAENISPGFWKRNAFLIAQTMVKLNRFDEARKWTAQAKAIDSSSIVYCILDEGILQYFTGRGGTLLGAVALTGCKVDVSFLSDEGSHIPNQFVIQSQPRAIRKKGSGTANAAELLAMKHQRQSVSRLILAGSTKEVTDRWAVSILNWKRYSWDDPVTLCSSKDEHATLNRILNPLDTNIKEVAVVPSNISRAIFPM</sequence>
<evidence type="ECO:0000256" key="8">
    <source>
        <dbReference type="ARBA" id="ARBA00041958"/>
    </source>
</evidence>
<evidence type="ECO:0000313" key="10">
    <source>
        <dbReference type="EMBL" id="CCI47658.1"/>
    </source>
</evidence>
<dbReference type="Gene3D" id="1.25.40.10">
    <property type="entry name" value="Tetratricopeptide repeat domain"/>
    <property type="match status" value="1"/>
</dbReference>
<gene>
    <name evidence="10" type="ORF">BN9_086650</name>
</gene>
<keyword evidence="11" id="KW-1185">Reference proteome</keyword>
<dbReference type="EMBL" id="CAIX01000179">
    <property type="protein sequence ID" value="CCI47658.1"/>
    <property type="molecule type" value="Genomic_DNA"/>
</dbReference>
<feature type="transmembrane region" description="Helical" evidence="9">
    <location>
        <begin position="6"/>
        <end position="27"/>
    </location>
</feature>
<dbReference type="Proteomes" id="UP000053237">
    <property type="component" value="Unassembled WGS sequence"/>
</dbReference>
<organism evidence="10 11">
    <name type="scientific">Albugo candida</name>
    <dbReference type="NCBI Taxonomy" id="65357"/>
    <lineage>
        <taxon>Eukaryota</taxon>
        <taxon>Sar</taxon>
        <taxon>Stramenopiles</taxon>
        <taxon>Oomycota</taxon>
        <taxon>Peronosporomycetes</taxon>
        <taxon>Albuginales</taxon>
        <taxon>Albuginaceae</taxon>
        <taxon>Albugo</taxon>
    </lineage>
</organism>
<dbReference type="InterPro" id="IPR049039">
    <property type="entry name" value="RMD1-3_a_helical_rpt"/>
</dbReference>